<reference evidence="5 6" key="1">
    <citation type="submission" date="2019-03" db="EMBL/GenBank/DDBJ databases">
        <title>Genomic Encyclopedia of Type Strains, Phase IV (KMG-IV): sequencing the most valuable type-strain genomes for metagenomic binning, comparative biology and taxonomic classification.</title>
        <authorList>
            <person name="Goeker M."/>
        </authorList>
    </citation>
    <scope>NUCLEOTIDE SEQUENCE [LARGE SCALE GENOMIC DNA]</scope>
    <source>
        <strain evidence="5 6">DSM 29489</strain>
    </source>
</reference>
<dbReference type="AlphaFoldDB" id="A0A4V6NYX2"/>
<dbReference type="Gene3D" id="3.40.50.1390">
    <property type="entry name" value="Resolvase, N-terminal catalytic domain"/>
    <property type="match status" value="1"/>
</dbReference>
<protein>
    <submittedName>
        <fullName evidence="5">DNA invertase Pin-like site-specific DNA recombinase</fullName>
    </submittedName>
</protein>
<dbReference type="InterPro" id="IPR011109">
    <property type="entry name" value="DNA_bind_recombinase_dom"/>
</dbReference>
<dbReference type="InterPro" id="IPR006119">
    <property type="entry name" value="Resolv_N"/>
</dbReference>
<dbReference type="SMART" id="SM00857">
    <property type="entry name" value="Resolvase"/>
    <property type="match status" value="1"/>
</dbReference>
<evidence type="ECO:0000259" key="3">
    <source>
        <dbReference type="PROSITE" id="PS51736"/>
    </source>
</evidence>
<dbReference type="OrthoDB" id="9769353at2"/>
<proteinExistence type="predicted"/>
<dbReference type="InterPro" id="IPR038109">
    <property type="entry name" value="DNA_bind_recomb_sf"/>
</dbReference>
<dbReference type="InterPro" id="IPR050639">
    <property type="entry name" value="SSR_resolvase"/>
</dbReference>
<dbReference type="InterPro" id="IPR025827">
    <property type="entry name" value="Zn_ribbon_recom_dom"/>
</dbReference>
<dbReference type="Proteomes" id="UP000295726">
    <property type="component" value="Unassembled WGS sequence"/>
</dbReference>
<dbReference type="InterPro" id="IPR036162">
    <property type="entry name" value="Resolvase-like_N_sf"/>
</dbReference>
<evidence type="ECO:0000313" key="5">
    <source>
        <dbReference type="EMBL" id="TCS80252.1"/>
    </source>
</evidence>
<gene>
    <name evidence="5" type="ORF">EDD59_10678</name>
</gene>
<dbReference type="Gene3D" id="3.90.1750.20">
    <property type="entry name" value="Putative Large Serine Recombinase, Chain B, Domain 2"/>
    <property type="match status" value="1"/>
</dbReference>
<evidence type="ECO:0000313" key="6">
    <source>
        <dbReference type="Proteomes" id="UP000295726"/>
    </source>
</evidence>
<dbReference type="Pfam" id="PF07508">
    <property type="entry name" value="Recombinase"/>
    <property type="match status" value="1"/>
</dbReference>
<dbReference type="SUPFAM" id="SSF53041">
    <property type="entry name" value="Resolvase-like"/>
    <property type="match status" value="1"/>
</dbReference>
<dbReference type="PROSITE" id="PS51736">
    <property type="entry name" value="RECOMBINASES_3"/>
    <property type="match status" value="1"/>
</dbReference>
<evidence type="ECO:0000256" key="2">
    <source>
        <dbReference type="ARBA" id="ARBA00023172"/>
    </source>
</evidence>
<name>A0A4V6NYX2_9FIRM</name>
<dbReference type="RefSeq" id="WP_132379905.1">
    <property type="nucleotide sequence ID" value="NZ_SLZZ01000006.1"/>
</dbReference>
<keyword evidence="6" id="KW-1185">Reference proteome</keyword>
<dbReference type="Pfam" id="PF13408">
    <property type="entry name" value="Zn_ribbon_recom"/>
    <property type="match status" value="1"/>
</dbReference>
<evidence type="ECO:0000259" key="4">
    <source>
        <dbReference type="PROSITE" id="PS51737"/>
    </source>
</evidence>
<keyword evidence="1" id="KW-0238">DNA-binding</keyword>
<feature type="domain" description="Resolvase/invertase-type recombinase catalytic" evidence="3">
    <location>
        <begin position="21"/>
        <end position="169"/>
    </location>
</feature>
<dbReference type="CDD" id="cd00338">
    <property type="entry name" value="Ser_Recombinase"/>
    <property type="match status" value="1"/>
</dbReference>
<keyword evidence="2" id="KW-0233">DNA recombination</keyword>
<accession>A0A4V6NYX2</accession>
<evidence type="ECO:0000256" key="1">
    <source>
        <dbReference type="ARBA" id="ARBA00023125"/>
    </source>
</evidence>
<dbReference type="GO" id="GO:0003677">
    <property type="term" value="F:DNA binding"/>
    <property type="evidence" value="ECO:0007669"/>
    <property type="project" value="UniProtKB-KW"/>
</dbReference>
<feature type="domain" description="Recombinase" evidence="4">
    <location>
        <begin position="177"/>
        <end position="299"/>
    </location>
</feature>
<dbReference type="PANTHER" id="PTHR30461:SF2">
    <property type="entry name" value="SERINE RECOMBINASE PINE-RELATED"/>
    <property type="match status" value="1"/>
</dbReference>
<dbReference type="EMBL" id="SLZZ01000006">
    <property type="protein sequence ID" value="TCS80252.1"/>
    <property type="molecule type" value="Genomic_DNA"/>
</dbReference>
<sequence>MRKVTKIEQTSIKKNKSKKLKVAAYCRVSTDSDEQLESLETQKTHYENYITSRNDWQFAGVYYDEGISGTDKAHRPELKRLIQDCRAGKIDMIITKSISRFSRNTTDCLALVRKLLELNIPVWFEKENINTGSMESELFLSILSSMAADESLSISLNSKWSIKKRFENGTFKISYPPYGYNWDGETMTINPKQAEIVRRIFSEALSGKGIATIAAELNREQIPTKRGGHWSPSGIRGMLANEKYCGDCLYQKTWSDSAYKRHLNHGEQTQYLQQNHHEPIISRKDWEAAQKLISQRANEKNISKGNEKYQNRYAFSGRIICGECGAAFKRRINYTTDGSYAAWSCKTHLADKDRCSMLFIRDNDLKLAFTTMMNKLIFAHRLILKPYAESLKQNSTSQTLIRIQQLETKLAENADKRKTLTKLMAQGFIDQVIYSQQTSELLSQADGVRKQIDALKNTTSSETAALMQTKDLLHFVEKSKMLEAFDDRIFTRFVERIVIHSRHEAAFKLKCGLTLTERM</sequence>
<comment type="caution">
    <text evidence="5">The sequence shown here is derived from an EMBL/GenBank/DDBJ whole genome shotgun (WGS) entry which is preliminary data.</text>
</comment>
<dbReference type="Pfam" id="PF00239">
    <property type="entry name" value="Resolvase"/>
    <property type="match status" value="1"/>
</dbReference>
<dbReference type="PANTHER" id="PTHR30461">
    <property type="entry name" value="DNA-INVERTASE FROM LAMBDOID PROPHAGE"/>
    <property type="match status" value="1"/>
</dbReference>
<dbReference type="GO" id="GO:0000150">
    <property type="term" value="F:DNA strand exchange activity"/>
    <property type="evidence" value="ECO:0007669"/>
    <property type="project" value="InterPro"/>
</dbReference>
<dbReference type="PROSITE" id="PS51737">
    <property type="entry name" value="RECOMBINASE_DNA_BIND"/>
    <property type="match status" value="1"/>
</dbReference>
<dbReference type="FunFam" id="3.90.1750.20:FF:000007">
    <property type="entry name" value="Site-specific recombinase"/>
    <property type="match status" value="1"/>
</dbReference>
<organism evidence="5 6">
    <name type="scientific">Muricomes intestini</name>
    <dbReference type="NCBI Taxonomy" id="1796634"/>
    <lineage>
        <taxon>Bacteria</taxon>
        <taxon>Bacillati</taxon>
        <taxon>Bacillota</taxon>
        <taxon>Clostridia</taxon>
        <taxon>Lachnospirales</taxon>
        <taxon>Lachnospiraceae</taxon>
        <taxon>Muricomes</taxon>
    </lineage>
</organism>